<dbReference type="GO" id="GO:0003735">
    <property type="term" value="F:structural constituent of ribosome"/>
    <property type="evidence" value="ECO:0007669"/>
    <property type="project" value="InterPro"/>
</dbReference>
<dbReference type="CDD" id="cd05233">
    <property type="entry name" value="SDR_c"/>
    <property type="match status" value="1"/>
</dbReference>
<name>A0A0C3CBC6_HEBCY</name>
<keyword evidence="3" id="KW-0732">Signal</keyword>
<dbReference type="Pfam" id="PF00106">
    <property type="entry name" value="adh_short"/>
    <property type="match status" value="1"/>
</dbReference>
<evidence type="ECO:0008006" key="6">
    <source>
        <dbReference type="Google" id="ProtNLM"/>
    </source>
</evidence>
<dbReference type="InterPro" id="IPR018130">
    <property type="entry name" value="Ribosomal_uS2_CS"/>
</dbReference>
<dbReference type="HOGENOM" id="CLU_103010_0_0_1"/>
<organism evidence="4 5">
    <name type="scientific">Hebeloma cylindrosporum</name>
    <dbReference type="NCBI Taxonomy" id="76867"/>
    <lineage>
        <taxon>Eukaryota</taxon>
        <taxon>Fungi</taxon>
        <taxon>Dikarya</taxon>
        <taxon>Basidiomycota</taxon>
        <taxon>Agaricomycotina</taxon>
        <taxon>Agaricomycetes</taxon>
        <taxon>Agaricomycetidae</taxon>
        <taxon>Agaricales</taxon>
        <taxon>Agaricineae</taxon>
        <taxon>Hymenogastraceae</taxon>
        <taxon>Hebeloma</taxon>
    </lineage>
</organism>
<dbReference type="Gene3D" id="3.40.50.720">
    <property type="entry name" value="NAD(P)-binding Rossmann-like Domain"/>
    <property type="match status" value="1"/>
</dbReference>
<dbReference type="EMBL" id="KN831780">
    <property type="protein sequence ID" value="KIM41519.1"/>
    <property type="molecule type" value="Genomic_DNA"/>
</dbReference>
<reference evidence="5" key="2">
    <citation type="submission" date="2015-01" db="EMBL/GenBank/DDBJ databases">
        <title>Evolutionary Origins and Diversification of the Mycorrhizal Mutualists.</title>
        <authorList>
            <consortium name="DOE Joint Genome Institute"/>
            <consortium name="Mycorrhizal Genomics Consortium"/>
            <person name="Kohler A."/>
            <person name="Kuo A."/>
            <person name="Nagy L.G."/>
            <person name="Floudas D."/>
            <person name="Copeland A."/>
            <person name="Barry K.W."/>
            <person name="Cichocki N."/>
            <person name="Veneault-Fourrey C."/>
            <person name="LaButti K."/>
            <person name="Lindquist E.A."/>
            <person name="Lipzen A."/>
            <person name="Lundell T."/>
            <person name="Morin E."/>
            <person name="Murat C."/>
            <person name="Riley R."/>
            <person name="Ohm R."/>
            <person name="Sun H."/>
            <person name="Tunlid A."/>
            <person name="Henrissat B."/>
            <person name="Grigoriev I.V."/>
            <person name="Hibbett D.S."/>
            <person name="Martin F."/>
        </authorList>
    </citation>
    <scope>NUCLEOTIDE SEQUENCE [LARGE SCALE GENOMIC DNA]</scope>
    <source>
        <strain evidence="5">h7</strain>
    </source>
</reference>
<gene>
    <name evidence="4" type="ORF">M413DRAFT_445504</name>
</gene>
<proteinExistence type="inferred from homology"/>
<dbReference type="Proteomes" id="UP000053424">
    <property type="component" value="Unassembled WGS sequence"/>
</dbReference>
<dbReference type="GO" id="GO:0006412">
    <property type="term" value="P:translation"/>
    <property type="evidence" value="ECO:0007669"/>
    <property type="project" value="InterPro"/>
</dbReference>
<evidence type="ECO:0000256" key="2">
    <source>
        <dbReference type="ARBA" id="ARBA00023002"/>
    </source>
</evidence>
<dbReference type="PROSITE" id="PS00962">
    <property type="entry name" value="RIBOSOMAL_S2_1"/>
    <property type="match status" value="1"/>
</dbReference>
<dbReference type="GO" id="GO:0005840">
    <property type="term" value="C:ribosome"/>
    <property type="evidence" value="ECO:0007669"/>
    <property type="project" value="InterPro"/>
</dbReference>
<dbReference type="PANTHER" id="PTHR43669:SF4">
    <property type="entry name" value="SHORT-CHAIN DEHYDROGENASE"/>
    <property type="match status" value="1"/>
</dbReference>
<accession>A0A0C3CBC6</accession>
<dbReference type="STRING" id="686832.A0A0C3CBC6"/>
<evidence type="ECO:0000256" key="1">
    <source>
        <dbReference type="ARBA" id="ARBA00006484"/>
    </source>
</evidence>
<evidence type="ECO:0000313" key="4">
    <source>
        <dbReference type="EMBL" id="KIM41519.1"/>
    </source>
</evidence>
<evidence type="ECO:0000313" key="5">
    <source>
        <dbReference type="Proteomes" id="UP000053424"/>
    </source>
</evidence>
<protein>
    <recommendedName>
        <fullName evidence="6">NAD-dependent epimerase/dehydratase domain-containing protein</fullName>
    </recommendedName>
</protein>
<keyword evidence="2" id="KW-0560">Oxidoreductase</keyword>
<feature type="chain" id="PRO_5002162315" description="NAD-dependent epimerase/dehydratase domain-containing protein" evidence="3">
    <location>
        <begin position="23"/>
        <end position="259"/>
    </location>
</feature>
<feature type="signal peptide" evidence="3">
    <location>
        <begin position="1"/>
        <end position="22"/>
    </location>
</feature>
<sequence length="259" mass="28611">MSSSKLVAFILGAGTHIGSAVAAQLREKGYRVALGSRNPKPISDDDAYLSVKVDVQKRESIEEAFDTVLQKLGPVNVVIYNAASVAPPPTPDDLLTIPVEAYYDAASVGLGAFTAAQKALPSFRNEIHREHPKAFIVTGNILPFSQYSPPAYHTLGLQKALQTRFIATAAKSYESENFQFYFATLVSKEGGIPGPAVFASSAETHAQVYWNLINNAKQEDWDHRYEFVIFLFDICSIHLLFFFRFTIDGNKFPVEAEKL</sequence>
<dbReference type="SUPFAM" id="SSF51735">
    <property type="entry name" value="NAD(P)-binding Rossmann-fold domains"/>
    <property type="match status" value="1"/>
</dbReference>
<dbReference type="GO" id="GO:0016491">
    <property type="term" value="F:oxidoreductase activity"/>
    <property type="evidence" value="ECO:0007669"/>
    <property type="project" value="UniProtKB-KW"/>
</dbReference>
<dbReference type="PANTHER" id="PTHR43669">
    <property type="entry name" value="5-KETO-D-GLUCONATE 5-REDUCTASE"/>
    <property type="match status" value="1"/>
</dbReference>
<dbReference type="OrthoDB" id="5336600at2759"/>
<reference evidence="4 5" key="1">
    <citation type="submission" date="2014-04" db="EMBL/GenBank/DDBJ databases">
        <authorList>
            <consortium name="DOE Joint Genome Institute"/>
            <person name="Kuo A."/>
            <person name="Gay G."/>
            <person name="Dore J."/>
            <person name="Kohler A."/>
            <person name="Nagy L.G."/>
            <person name="Floudas D."/>
            <person name="Copeland A."/>
            <person name="Barry K.W."/>
            <person name="Cichocki N."/>
            <person name="Veneault-Fourrey C."/>
            <person name="LaButti K."/>
            <person name="Lindquist E.A."/>
            <person name="Lipzen A."/>
            <person name="Lundell T."/>
            <person name="Morin E."/>
            <person name="Murat C."/>
            <person name="Sun H."/>
            <person name="Tunlid A."/>
            <person name="Henrissat B."/>
            <person name="Grigoriev I.V."/>
            <person name="Hibbett D.S."/>
            <person name="Martin F."/>
            <person name="Nordberg H.P."/>
            <person name="Cantor M.N."/>
            <person name="Hua S.X."/>
        </authorList>
    </citation>
    <scope>NUCLEOTIDE SEQUENCE [LARGE SCALE GENOMIC DNA]</scope>
    <source>
        <strain evidence="5">h7</strain>
    </source>
</reference>
<dbReference type="InterPro" id="IPR036291">
    <property type="entry name" value="NAD(P)-bd_dom_sf"/>
</dbReference>
<comment type="similarity">
    <text evidence="1">Belongs to the short-chain dehydrogenases/reductases (SDR) family.</text>
</comment>
<evidence type="ECO:0000256" key="3">
    <source>
        <dbReference type="SAM" id="SignalP"/>
    </source>
</evidence>
<keyword evidence="5" id="KW-1185">Reference proteome</keyword>
<dbReference type="InterPro" id="IPR002347">
    <property type="entry name" value="SDR_fam"/>
</dbReference>
<dbReference type="AlphaFoldDB" id="A0A0C3CBC6"/>